<dbReference type="PANTHER" id="PTHR23074:SF83">
    <property type="entry name" value="VACUOLAR PROTEIN SORTING-ASSOCIATED PROTEIN 4A"/>
    <property type="match status" value="1"/>
</dbReference>
<gene>
    <name evidence="6" type="ORF">J8273_2512</name>
</gene>
<feature type="compositionally biased region" description="Low complexity" evidence="4">
    <location>
        <begin position="147"/>
        <end position="177"/>
    </location>
</feature>
<evidence type="ECO:0000313" key="6">
    <source>
        <dbReference type="EMBL" id="KAG9396160.1"/>
    </source>
</evidence>
<dbReference type="GO" id="GO:0016887">
    <property type="term" value="F:ATP hydrolysis activity"/>
    <property type="evidence" value="ECO:0007669"/>
    <property type="project" value="InterPro"/>
</dbReference>
<dbReference type="Pfam" id="PF17862">
    <property type="entry name" value="AAA_lid_3"/>
    <property type="match status" value="1"/>
</dbReference>
<evidence type="ECO:0000256" key="1">
    <source>
        <dbReference type="ARBA" id="ARBA00022741"/>
    </source>
</evidence>
<dbReference type="GO" id="GO:0005524">
    <property type="term" value="F:ATP binding"/>
    <property type="evidence" value="ECO:0007669"/>
    <property type="project" value="UniProtKB-KW"/>
</dbReference>
<proteinExistence type="inferred from homology"/>
<evidence type="ECO:0000256" key="3">
    <source>
        <dbReference type="RuleBase" id="RU003651"/>
    </source>
</evidence>
<dbReference type="FunFam" id="3.40.50.300:FF:000093">
    <property type="entry name" value="Fidgetin-like 1"/>
    <property type="match status" value="1"/>
</dbReference>
<evidence type="ECO:0000256" key="4">
    <source>
        <dbReference type="SAM" id="MobiDB-lite"/>
    </source>
</evidence>
<dbReference type="PROSITE" id="PS00674">
    <property type="entry name" value="AAA"/>
    <property type="match status" value="1"/>
</dbReference>
<dbReference type="EMBL" id="JAHDYR010000007">
    <property type="protein sequence ID" value="KAG9396160.1"/>
    <property type="molecule type" value="Genomic_DNA"/>
</dbReference>
<dbReference type="Pfam" id="PF09336">
    <property type="entry name" value="Vps4_C"/>
    <property type="match status" value="1"/>
</dbReference>
<protein>
    <submittedName>
        <fullName evidence="6">ATPase family associated with various cellular activities (AAA)</fullName>
    </submittedName>
</protein>
<name>A0A8J6EB38_9EUKA</name>
<keyword evidence="1 3" id="KW-0547">Nucleotide-binding</keyword>
<keyword evidence="2 3" id="KW-0067">ATP-binding</keyword>
<dbReference type="Gene3D" id="3.40.50.300">
    <property type="entry name" value="P-loop containing nucleotide triphosphate hydrolases"/>
    <property type="match status" value="1"/>
</dbReference>
<dbReference type="InterPro" id="IPR015415">
    <property type="entry name" value="Spast_Vps4_C"/>
</dbReference>
<dbReference type="InterPro" id="IPR003960">
    <property type="entry name" value="ATPase_AAA_CS"/>
</dbReference>
<comment type="similarity">
    <text evidence="3">Belongs to the AAA ATPase family.</text>
</comment>
<dbReference type="InterPro" id="IPR050304">
    <property type="entry name" value="MT-severing_AAA_ATPase"/>
</dbReference>
<dbReference type="InterPro" id="IPR003959">
    <property type="entry name" value="ATPase_AAA_core"/>
</dbReference>
<comment type="caution">
    <text evidence="6">The sequence shown here is derived from an EMBL/GenBank/DDBJ whole genome shotgun (WGS) entry which is preliminary data.</text>
</comment>
<dbReference type="InterPro" id="IPR027417">
    <property type="entry name" value="P-loop_NTPase"/>
</dbReference>
<dbReference type="SMART" id="SM00382">
    <property type="entry name" value="AAA"/>
    <property type="match status" value="1"/>
</dbReference>
<accession>A0A8J6EB38</accession>
<dbReference type="OrthoDB" id="10251136at2759"/>
<dbReference type="InterPro" id="IPR003593">
    <property type="entry name" value="AAA+_ATPase"/>
</dbReference>
<reference evidence="6" key="1">
    <citation type="submission" date="2021-05" db="EMBL/GenBank/DDBJ databases">
        <title>A free-living protist that lacks canonical eukaryotic 1 DNA replication and segregation systems.</title>
        <authorList>
            <person name="Salas-Leiva D.E."/>
            <person name="Tromer E.C."/>
            <person name="Curtis B.A."/>
            <person name="Jerlstrom-Hultqvist J."/>
            <person name="Kolisko M."/>
            <person name="Yi Z."/>
            <person name="Salas-Leiva J.S."/>
            <person name="Gallot-Lavallee L."/>
            <person name="Kops G.J.P.L."/>
            <person name="Archibald J.M."/>
            <person name="Simpson A.G.B."/>
            <person name="Roger A.J."/>
        </authorList>
    </citation>
    <scope>NUCLEOTIDE SEQUENCE</scope>
    <source>
        <strain evidence="6">BICM</strain>
    </source>
</reference>
<keyword evidence="7" id="KW-1185">Reference proteome</keyword>
<dbReference type="PANTHER" id="PTHR23074">
    <property type="entry name" value="AAA DOMAIN-CONTAINING"/>
    <property type="match status" value="1"/>
</dbReference>
<dbReference type="AlphaFoldDB" id="A0A8J6EB38"/>
<dbReference type="InterPro" id="IPR041569">
    <property type="entry name" value="AAA_lid_3"/>
</dbReference>
<evidence type="ECO:0000256" key="2">
    <source>
        <dbReference type="ARBA" id="ARBA00022840"/>
    </source>
</evidence>
<dbReference type="Gene3D" id="1.10.8.60">
    <property type="match status" value="1"/>
</dbReference>
<dbReference type="FunFam" id="1.10.8.60:FF:000022">
    <property type="entry name" value="Fidgetin like 1"/>
    <property type="match status" value="1"/>
</dbReference>
<dbReference type="SUPFAM" id="SSF52540">
    <property type="entry name" value="P-loop containing nucleoside triphosphate hydrolases"/>
    <property type="match status" value="1"/>
</dbReference>
<feature type="domain" description="AAA+ ATPase" evidence="5">
    <location>
        <begin position="282"/>
        <end position="418"/>
    </location>
</feature>
<organism evidence="6 7">
    <name type="scientific">Carpediemonas membranifera</name>
    <dbReference type="NCBI Taxonomy" id="201153"/>
    <lineage>
        <taxon>Eukaryota</taxon>
        <taxon>Metamonada</taxon>
        <taxon>Carpediemonas-like organisms</taxon>
        <taxon>Carpediemonas</taxon>
    </lineage>
</organism>
<evidence type="ECO:0000259" key="5">
    <source>
        <dbReference type="SMART" id="SM00382"/>
    </source>
</evidence>
<evidence type="ECO:0000313" key="7">
    <source>
        <dbReference type="Proteomes" id="UP000717585"/>
    </source>
</evidence>
<sequence length="524" mass="58218">MAMRSATEGVGAEEQGFRDEAVAHYIQMIQCSNELFRQAKNPFIEDETREMIKKLLRYYPMCWDRLKILKTQQNVKVPAREDLPKYLAVDRITAALERSTKPPTLQPPTPTARSRSAERAKPHSSIPSHIVPKKIERSRTPTARLESSTPTAPRTPSRTQPRTPSRTPSRTSSTRTPISRRPRATHGPHTPRAGHTNKQHSRGQGKTDKDDYEGLVKKIEAHPEASKIDKALRETILSECVSTSLNVTFDDIAGLSDVKNALNELIVLPALKPEFFTGLRAPPKGLLVYGPPGNGKTMIAKALASETDAVFFSISASSLVSKFVGESEKLMRALFTVAHALQPAIIFIDEIDSILSARSSNEHEASRRLKTEFLVRMDGVVAGDEDRVVVLAATNRPMELDDAVLRRFPKRLLIPLPDAEGREAMLNTMLRKQKHGLSPVDIKAVARAAANYSGSDLASLAREAAFFPVREVPAAQLRELDVGDLRPMNRNDFERAMSAVRPSTTPKLMEQLREWTKEYGAIAM</sequence>
<dbReference type="Proteomes" id="UP000717585">
    <property type="component" value="Unassembled WGS sequence"/>
</dbReference>
<dbReference type="CDD" id="cd19509">
    <property type="entry name" value="RecA-like_VPS4-like"/>
    <property type="match status" value="1"/>
</dbReference>
<feature type="region of interest" description="Disordered" evidence="4">
    <location>
        <begin position="97"/>
        <end position="210"/>
    </location>
</feature>
<dbReference type="Pfam" id="PF00004">
    <property type="entry name" value="AAA"/>
    <property type="match status" value="1"/>
</dbReference>